<dbReference type="AlphaFoldDB" id="A0A8S1E0D6"/>
<proteinExistence type="predicted"/>
<name>A0A8S1E0D6_9INSE</name>
<comment type="caution">
    <text evidence="1">The sequence shown here is derived from an EMBL/GenBank/DDBJ whole genome shotgun (WGS) entry which is preliminary data.</text>
</comment>
<keyword evidence="2" id="KW-1185">Reference proteome</keyword>
<evidence type="ECO:0000313" key="1">
    <source>
        <dbReference type="EMBL" id="CAB3386402.1"/>
    </source>
</evidence>
<protein>
    <submittedName>
        <fullName evidence="1">Uncharacterized protein</fullName>
    </submittedName>
</protein>
<dbReference type="SUPFAM" id="SSF52047">
    <property type="entry name" value="RNI-like"/>
    <property type="match status" value="1"/>
</dbReference>
<gene>
    <name evidence="1" type="ORF">CLODIP_2_CD15320</name>
</gene>
<dbReference type="Gene3D" id="3.80.10.10">
    <property type="entry name" value="Ribonuclease Inhibitor"/>
    <property type="match status" value="1"/>
</dbReference>
<dbReference type="InterPro" id="IPR032675">
    <property type="entry name" value="LRR_dom_sf"/>
</dbReference>
<accession>A0A8S1E0D6</accession>
<reference evidence="1 2" key="1">
    <citation type="submission" date="2020-04" db="EMBL/GenBank/DDBJ databases">
        <authorList>
            <person name="Alioto T."/>
            <person name="Alioto T."/>
            <person name="Gomez Garrido J."/>
        </authorList>
    </citation>
    <scope>NUCLEOTIDE SEQUENCE [LARGE SCALE GENOMIC DNA]</scope>
</reference>
<evidence type="ECO:0000313" key="2">
    <source>
        <dbReference type="Proteomes" id="UP000494165"/>
    </source>
</evidence>
<dbReference type="Proteomes" id="UP000494165">
    <property type="component" value="Unassembled WGS sequence"/>
</dbReference>
<organism evidence="1 2">
    <name type="scientific">Cloeon dipterum</name>
    <dbReference type="NCBI Taxonomy" id="197152"/>
    <lineage>
        <taxon>Eukaryota</taxon>
        <taxon>Metazoa</taxon>
        <taxon>Ecdysozoa</taxon>
        <taxon>Arthropoda</taxon>
        <taxon>Hexapoda</taxon>
        <taxon>Insecta</taxon>
        <taxon>Pterygota</taxon>
        <taxon>Palaeoptera</taxon>
        <taxon>Ephemeroptera</taxon>
        <taxon>Pisciforma</taxon>
        <taxon>Baetidae</taxon>
        <taxon>Cloeon</taxon>
    </lineage>
</organism>
<sequence>MADNLPPINPSNEAQKAADRVEFYRRALSNAVGMNFFNFGIQPLEHLQIMPFIGVRKNIVLQMMKIKSTDLIEDDEEMREMMIPALRILLTENPNLPKLDVTGFMTFVPEQKKLHVMNVLISRILMSTPNLQDFLVLAEADDASYKFLYFPFDHPFSLSNLKKFHSLRVFQMELFTFKLKNLMNICASLPSLRYINVNFFYRNLPNAEDLKSSFSHLSVFLFHLAADDQSRFTRFCLENLQNLQIIERFASTFCSKEGCDILPRTRLMGADLRHLTLSSTNRWRDEYADRFPLVTHLAVNRWESCSIGDQNVLQMHNIKSLSLHFIDPGSLIVVLISCGDRLRALEVKAFDIWSFSTIFDNCPRLQKASFILLGPKSPENEPVSYSFVHLKQLKIDLNAFPHSNLWRAPRLEKITLFGPLMDLEGLDRITTALLRKEVLSNLDTIIIDLRWFFPDQVKEQDFRGIARFIKAAANSIWRLDVVKFSLNVHCDYLRLARSLLMRRENNNNEEIRGVGETFGVEVIRGGNDWLLDEELAHILERFIG</sequence>
<dbReference type="EMBL" id="CADEPI010000480">
    <property type="protein sequence ID" value="CAB3386402.1"/>
    <property type="molecule type" value="Genomic_DNA"/>
</dbReference>